<accession>A0A2M7FDA3</accession>
<dbReference type="AlphaFoldDB" id="A0A2M7FDA3"/>
<name>A0A2M7FDA3_9BACT</name>
<evidence type="ECO:0000313" key="2">
    <source>
        <dbReference type="Proteomes" id="UP000228497"/>
    </source>
</evidence>
<gene>
    <name evidence="1" type="ORF">COW49_02445</name>
</gene>
<dbReference type="EMBL" id="PFFD01000111">
    <property type="protein sequence ID" value="PIV86945.1"/>
    <property type="molecule type" value="Genomic_DNA"/>
</dbReference>
<protein>
    <submittedName>
        <fullName evidence="1">Uncharacterized protein</fullName>
    </submittedName>
</protein>
<sequence>MKTVQKTIGRPSKLQAFADAAGMTVEGFVEQLLNEPDTTARCVELGIDPSTPYQWMRRRGHSVRTVKRLERGTS</sequence>
<organism evidence="1 2">
    <name type="scientific">Candidatus Kaiserbacteria bacterium CG17_big_fil_post_rev_8_21_14_2_50_51_7</name>
    <dbReference type="NCBI Taxonomy" id="1974613"/>
    <lineage>
        <taxon>Bacteria</taxon>
        <taxon>Candidatus Kaiseribacteriota</taxon>
    </lineage>
</organism>
<dbReference type="Proteomes" id="UP000228497">
    <property type="component" value="Unassembled WGS sequence"/>
</dbReference>
<comment type="caution">
    <text evidence="1">The sequence shown here is derived from an EMBL/GenBank/DDBJ whole genome shotgun (WGS) entry which is preliminary data.</text>
</comment>
<proteinExistence type="predicted"/>
<evidence type="ECO:0000313" key="1">
    <source>
        <dbReference type="EMBL" id="PIV86945.1"/>
    </source>
</evidence>
<reference evidence="2" key="1">
    <citation type="submission" date="2017-09" db="EMBL/GenBank/DDBJ databases">
        <title>Depth-based differentiation of microbial function through sediment-hosted aquifers and enrichment of novel symbionts in the deep terrestrial subsurface.</title>
        <authorList>
            <person name="Probst A.J."/>
            <person name="Ladd B."/>
            <person name="Jarett J.K."/>
            <person name="Geller-Mcgrath D.E."/>
            <person name="Sieber C.M.K."/>
            <person name="Emerson J.B."/>
            <person name="Anantharaman K."/>
            <person name="Thomas B.C."/>
            <person name="Malmstrom R."/>
            <person name="Stieglmeier M."/>
            <person name="Klingl A."/>
            <person name="Woyke T."/>
            <person name="Ryan C.M."/>
            <person name="Banfield J.F."/>
        </authorList>
    </citation>
    <scope>NUCLEOTIDE SEQUENCE [LARGE SCALE GENOMIC DNA]</scope>
</reference>